<evidence type="ECO:0000256" key="2">
    <source>
        <dbReference type="ARBA" id="ARBA00023125"/>
    </source>
</evidence>
<dbReference type="SUPFAM" id="SSF47413">
    <property type="entry name" value="lambda repressor-like DNA-binding domains"/>
    <property type="match status" value="1"/>
</dbReference>
<evidence type="ECO:0000256" key="1">
    <source>
        <dbReference type="ARBA" id="ARBA00023015"/>
    </source>
</evidence>
<evidence type="ECO:0000313" key="6">
    <source>
        <dbReference type="Proteomes" id="UP000032946"/>
    </source>
</evidence>
<dbReference type="Pfam" id="PF01381">
    <property type="entry name" value="HTH_3"/>
    <property type="match status" value="1"/>
</dbReference>
<dbReference type="PANTHER" id="PTHR36511:SF4">
    <property type="entry name" value="ANTITOXIN MQSA"/>
    <property type="match status" value="1"/>
</dbReference>
<dbReference type="Gene3D" id="1.10.260.40">
    <property type="entry name" value="lambda repressor-like DNA-binding domains"/>
    <property type="match status" value="1"/>
</dbReference>
<dbReference type="PANTHER" id="PTHR36511">
    <property type="entry name" value="MERR FAMILY BACTERIAL REGULATORY PROTEIN"/>
    <property type="match status" value="1"/>
</dbReference>
<reference evidence="5 6" key="1">
    <citation type="submission" date="2014-02" db="EMBL/GenBank/DDBJ databases">
        <authorList>
            <person name="Genoscope - CEA"/>
        </authorList>
    </citation>
    <scope>NUCLEOTIDE SEQUENCE [LARGE SCALE GENOMIC DNA]</scope>
    <source>
        <strain evidence="5 6">PCC 8005</strain>
    </source>
</reference>
<dbReference type="PROSITE" id="PS50943">
    <property type="entry name" value="HTH_CROC1"/>
    <property type="match status" value="1"/>
</dbReference>
<feature type="domain" description="HTH cro/C1-type" evidence="4">
    <location>
        <begin position="27"/>
        <end position="80"/>
    </location>
</feature>
<dbReference type="Proteomes" id="UP000032946">
    <property type="component" value="Chromosome"/>
</dbReference>
<evidence type="ECO:0000259" key="4">
    <source>
        <dbReference type="PROSITE" id="PS50943"/>
    </source>
</evidence>
<evidence type="ECO:0000256" key="3">
    <source>
        <dbReference type="ARBA" id="ARBA00023163"/>
    </source>
</evidence>
<evidence type="ECO:0000313" key="5">
    <source>
        <dbReference type="EMBL" id="CDM93452.1"/>
    </source>
</evidence>
<dbReference type="EMBL" id="FO818640">
    <property type="protein sequence ID" value="CDM93452.1"/>
    <property type="molecule type" value="Genomic_DNA"/>
</dbReference>
<organism evidence="5 6">
    <name type="scientific">Limnospira indica PCC 8005</name>
    <dbReference type="NCBI Taxonomy" id="376219"/>
    <lineage>
        <taxon>Bacteria</taxon>
        <taxon>Bacillati</taxon>
        <taxon>Cyanobacteriota</taxon>
        <taxon>Cyanophyceae</taxon>
        <taxon>Oscillatoriophycideae</taxon>
        <taxon>Oscillatoriales</taxon>
        <taxon>Sirenicapillariaceae</taxon>
        <taxon>Limnospira</taxon>
    </lineage>
</organism>
<protein>
    <submittedName>
        <fullName evidence="5">Transcriptional regulator</fullName>
    </submittedName>
</protein>
<dbReference type="GO" id="GO:0003677">
    <property type="term" value="F:DNA binding"/>
    <property type="evidence" value="ECO:0007669"/>
    <property type="project" value="UniProtKB-KW"/>
</dbReference>
<keyword evidence="2" id="KW-0238">DNA-binding</keyword>
<accession>A0A9P1NZA6</accession>
<dbReference type="InterPro" id="IPR001387">
    <property type="entry name" value="Cro/C1-type_HTH"/>
</dbReference>
<proteinExistence type="predicted"/>
<name>A0A9P1NZA6_9CYAN</name>
<keyword evidence="3" id="KW-0804">Transcription</keyword>
<sequence>MLHPTPAMMMKPISFSEKNLQDIPQLLRQLRGDLELSQAELAEFLGVSAQTINRWENGHSQPSAISINLMQHKLSSLDSLKDVKTVKANLSQPSNSLRQADVARILNVSFQRVQTIRKRHYIEFTWDNTIDAWVTSREEVQRYIDNKGKRRKRTIDN</sequence>
<gene>
    <name evidence="5" type="ORF">ARTHRO_11125</name>
</gene>
<dbReference type="CDD" id="cd00093">
    <property type="entry name" value="HTH_XRE"/>
    <property type="match status" value="1"/>
</dbReference>
<dbReference type="InterPro" id="IPR010982">
    <property type="entry name" value="Lambda_DNA-bd_dom_sf"/>
</dbReference>
<keyword evidence="1" id="KW-0805">Transcription regulation</keyword>
<dbReference type="AlphaFoldDB" id="A0A9P1NZA6"/>
<keyword evidence="6" id="KW-1185">Reference proteome</keyword>
<dbReference type="SMART" id="SM00530">
    <property type="entry name" value="HTH_XRE"/>
    <property type="match status" value="1"/>
</dbReference>
<dbReference type="InterPro" id="IPR052359">
    <property type="entry name" value="HTH-type_reg/antitoxin"/>
</dbReference>